<dbReference type="Pfam" id="PF13460">
    <property type="entry name" value="NAD_binding_10"/>
    <property type="match status" value="1"/>
</dbReference>
<evidence type="ECO:0000313" key="2">
    <source>
        <dbReference type="EMBL" id="MBJ7604225.1"/>
    </source>
</evidence>
<dbReference type="EMBL" id="JAEKNQ010000054">
    <property type="protein sequence ID" value="MBJ7604225.1"/>
    <property type="molecule type" value="Genomic_DNA"/>
</dbReference>
<evidence type="ECO:0000313" key="3">
    <source>
        <dbReference type="Proteomes" id="UP000620075"/>
    </source>
</evidence>
<dbReference type="Gene3D" id="3.40.50.720">
    <property type="entry name" value="NAD(P)-binding Rossmann-like Domain"/>
    <property type="match status" value="1"/>
</dbReference>
<dbReference type="RefSeq" id="WP_338181495.1">
    <property type="nucleotide sequence ID" value="NZ_JAEKNQ010000054.1"/>
</dbReference>
<dbReference type="PANTHER" id="PTHR43355">
    <property type="entry name" value="FLAVIN REDUCTASE (NADPH)"/>
    <property type="match status" value="1"/>
</dbReference>
<dbReference type="GO" id="GO:0004074">
    <property type="term" value="F:biliverdin reductase [NAD(P)H] activity"/>
    <property type="evidence" value="ECO:0007669"/>
    <property type="project" value="TreeGrafter"/>
</dbReference>
<organism evidence="2 3">
    <name type="scientific">Candidatus Dormiibacter inghamiae</name>
    <dbReference type="NCBI Taxonomy" id="3127013"/>
    <lineage>
        <taxon>Bacteria</taxon>
        <taxon>Bacillati</taxon>
        <taxon>Candidatus Dormiibacterota</taxon>
        <taxon>Candidatus Dormibacteria</taxon>
        <taxon>Candidatus Dormibacterales</taxon>
        <taxon>Candidatus Dormibacteraceae</taxon>
        <taxon>Candidatus Dormiibacter</taxon>
    </lineage>
</organism>
<gene>
    <name evidence="2" type="ORF">JF888_13700</name>
</gene>
<dbReference type="AlphaFoldDB" id="A0A934KGD1"/>
<dbReference type="InterPro" id="IPR016040">
    <property type="entry name" value="NAD(P)-bd_dom"/>
</dbReference>
<name>A0A934KGD1_9BACT</name>
<protein>
    <submittedName>
        <fullName evidence="2">SDR family oxidoreductase</fullName>
    </submittedName>
</protein>
<dbReference type="InterPro" id="IPR036291">
    <property type="entry name" value="NAD(P)-bd_dom_sf"/>
</dbReference>
<dbReference type="CDD" id="cd05244">
    <property type="entry name" value="BVR-B_like_SDR_a"/>
    <property type="match status" value="1"/>
</dbReference>
<dbReference type="Proteomes" id="UP000620075">
    <property type="component" value="Unassembled WGS sequence"/>
</dbReference>
<reference evidence="2 3" key="1">
    <citation type="submission" date="2020-10" db="EMBL/GenBank/DDBJ databases">
        <title>Ca. Dormibacterota MAGs.</title>
        <authorList>
            <person name="Montgomery K."/>
        </authorList>
    </citation>
    <scope>NUCLEOTIDE SEQUENCE [LARGE SCALE GENOMIC DNA]</scope>
    <source>
        <strain evidence="2">SC8811_S16_3</strain>
    </source>
</reference>
<dbReference type="GO" id="GO:0042602">
    <property type="term" value="F:riboflavin reductase (NADPH) activity"/>
    <property type="evidence" value="ECO:0007669"/>
    <property type="project" value="TreeGrafter"/>
</dbReference>
<dbReference type="SUPFAM" id="SSF51735">
    <property type="entry name" value="NAD(P)-binding Rossmann-fold domains"/>
    <property type="match status" value="1"/>
</dbReference>
<dbReference type="PANTHER" id="PTHR43355:SF2">
    <property type="entry name" value="FLAVIN REDUCTASE (NADPH)"/>
    <property type="match status" value="1"/>
</dbReference>
<comment type="caution">
    <text evidence="2">The sequence shown here is derived from an EMBL/GenBank/DDBJ whole genome shotgun (WGS) entry which is preliminary data.</text>
</comment>
<evidence type="ECO:0000259" key="1">
    <source>
        <dbReference type="Pfam" id="PF13460"/>
    </source>
</evidence>
<proteinExistence type="predicted"/>
<feature type="domain" description="NAD(P)-binding" evidence="1">
    <location>
        <begin position="7"/>
        <end position="200"/>
    </location>
</feature>
<dbReference type="InterPro" id="IPR051606">
    <property type="entry name" value="Polyketide_Oxido-like"/>
</dbReference>
<accession>A0A934KGD1</accession>
<sequence length="211" mass="22172">MKLAVFGGTGFAGSAVVDEALARGHEVRMLARDPSRVEATGERLTVVPGDVRDSAAVAATVEGCDAVISTLGPRRGEKQGADFLAEAMRNILHAMEEHGVRRIVAISGAGITLPGDHKPIVHVLAGGVVNLLARSLVTAKRREYEVLSASPVGWTAVRPTRIVEGPATERRQVSLDGSNMGMRATRGDVAALMVDEATSPGHHRQAPFVSS</sequence>